<dbReference type="EMBL" id="AP026801">
    <property type="protein sequence ID" value="BDR56183.1"/>
    <property type="molecule type" value="Genomic_DNA"/>
</dbReference>
<keyword evidence="10" id="KW-1185">Reference proteome</keyword>
<proteinExistence type="inferred from homology"/>
<dbReference type="SUPFAM" id="SSF47928">
    <property type="entry name" value="N-terminal domain of the delta subunit of the F1F0-ATP synthase"/>
    <property type="match status" value="1"/>
</dbReference>
<evidence type="ECO:0000256" key="7">
    <source>
        <dbReference type="ARBA" id="ARBA00023310"/>
    </source>
</evidence>
<evidence type="ECO:0000313" key="9">
    <source>
        <dbReference type="EMBL" id="BDR56183.1"/>
    </source>
</evidence>
<dbReference type="HAMAP" id="MF_01416">
    <property type="entry name" value="ATP_synth_delta_bact"/>
    <property type="match status" value="1"/>
</dbReference>
<evidence type="ECO:0000313" key="10">
    <source>
        <dbReference type="Proteomes" id="UP001321804"/>
    </source>
</evidence>
<comment type="function">
    <text evidence="8">F(1)F(0) ATP synthase produces ATP from ADP in the presence of a proton or sodium gradient. F-type ATPases consist of two structural domains, F(1) containing the extramembraneous catalytic core and F(0) containing the membrane proton channel, linked together by a central stalk and a peripheral stalk. During catalysis, ATP synthesis in the catalytic domain of F(1) is coupled via a rotary mechanism of the central stalk subunits to proton translocation.</text>
</comment>
<keyword evidence="4 8" id="KW-0406">Ion transport</keyword>
<dbReference type="AlphaFoldDB" id="A0AAU9DMQ3"/>
<keyword evidence="2 8" id="KW-0813">Transport</keyword>
<keyword evidence="7 8" id="KW-0066">ATP synthesis</keyword>
<name>A0AAU9DMQ3_9LACO</name>
<dbReference type="RefSeq" id="WP_317698054.1">
    <property type="nucleotide sequence ID" value="NZ_AP026801.1"/>
</dbReference>
<reference evidence="9 10" key="1">
    <citation type="journal article" date="2023" name="Microbiol. Spectr.">
        <title>Symbiosis of Carpenter Bees with Uncharacterized Lactic Acid Bacteria Showing NAD Auxotrophy.</title>
        <authorList>
            <person name="Kawasaki S."/>
            <person name="Ozawa K."/>
            <person name="Mori T."/>
            <person name="Yamamoto A."/>
            <person name="Ito M."/>
            <person name="Ohkuma M."/>
            <person name="Sakamoto M."/>
            <person name="Matsutani M."/>
        </authorList>
    </citation>
    <scope>NUCLEOTIDE SEQUENCE [LARGE SCALE GENOMIC DNA]</scope>
    <source>
        <strain evidence="9 10">KimC2</strain>
    </source>
</reference>
<dbReference type="PANTHER" id="PTHR11910">
    <property type="entry name" value="ATP SYNTHASE DELTA CHAIN"/>
    <property type="match status" value="1"/>
</dbReference>
<dbReference type="InterPro" id="IPR020781">
    <property type="entry name" value="ATPase_OSCP/d_CS"/>
</dbReference>
<protein>
    <recommendedName>
        <fullName evidence="8">ATP synthase subunit delta</fullName>
    </recommendedName>
    <alternativeName>
        <fullName evidence="8">ATP synthase F(1) sector subunit delta</fullName>
    </alternativeName>
    <alternativeName>
        <fullName evidence="8">F-type ATPase subunit delta</fullName>
        <shortName evidence="8">F-ATPase subunit delta</shortName>
    </alternativeName>
</protein>
<dbReference type="Proteomes" id="UP001321804">
    <property type="component" value="Chromosome"/>
</dbReference>
<evidence type="ECO:0000256" key="2">
    <source>
        <dbReference type="ARBA" id="ARBA00022448"/>
    </source>
</evidence>
<evidence type="ECO:0000256" key="8">
    <source>
        <dbReference type="HAMAP-Rule" id="MF_01416"/>
    </source>
</evidence>
<keyword evidence="6 8" id="KW-0139">CF(1)</keyword>
<dbReference type="Pfam" id="PF00213">
    <property type="entry name" value="OSCP"/>
    <property type="match status" value="1"/>
</dbReference>
<dbReference type="NCBIfam" id="TIGR01145">
    <property type="entry name" value="ATP_synt_delta"/>
    <property type="match status" value="1"/>
</dbReference>
<evidence type="ECO:0000256" key="6">
    <source>
        <dbReference type="ARBA" id="ARBA00023196"/>
    </source>
</evidence>
<comment type="function">
    <text evidence="8">This protein is part of the stalk that links CF(0) to CF(1). It either transmits conformational changes from CF(0) to CF(1) or is implicated in proton conduction.</text>
</comment>
<dbReference type="PRINTS" id="PR00125">
    <property type="entry name" value="ATPASEDELTA"/>
</dbReference>
<dbReference type="GO" id="GO:0045259">
    <property type="term" value="C:proton-transporting ATP synthase complex"/>
    <property type="evidence" value="ECO:0007669"/>
    <property type="project" value="UniProtKB-KW"/>
</dbReference>
<dbReference type="PROSITE" id="PS00389">
    <property type="entry name" value="ATPASE_DELTA"/>
    <property type="match status" value="1"/>
</dbReference>
<sequence>MSYDREKYAQAYVNALGDIVSVKDGGKFIDQLTELNEYVKDHEELVLAFASRRLPTDVEKSLINALCNGYDSNVEKFLQVLVQNGHIMILNRVRDKFVDFQNERLKLMAFKVTVTYKLDNAQQQKLEETLKNKFDLNEVQINYQVDKDLIGGIIIESNTYLIDDSIRTRLDRIKESLFHIKINDKGLEA</sequence>
<dbReference type="GO" id="GO:0005886">
    <property type="term" value="C:plasma membrane"/>
    <property type="evidence" value="ECO:0007669"/>
    <property type="project" value="UniProtKB-SubCell"/>
</dbReference>
<organism evidence="9 10">
    <name type="scientific">Xylocopilactobacillus apis</name>
    <dbReference type="NCBI Taxonomy" id="2932183"/>
    <lineage>
        <taxon>Bacteria</taxon>
        <taxon>Bacillati</taxon>
        <taxon>Bacillota</taxon>
        <taxon>Bacilli</taxon>
        <taxon>Lactobacillales</taxon>
        <taxon>Lactobacillaceae</taxon>
        <taxon>Xylocopilactobacillus</taxon>
    </lineage>
</organism>
<accession>A0AAU9DMQ3</accession>
<comment type="similarity">
    <text evidence="8">Belongs to the ATPase delta chain family.</text>
</comment>
<dbReference type="InterPro" id="IPR026015">
    <property type="entry name" value="ATP_synth_OSCP/delta_N_sf"/>
</dbReference>
<evidence type="ECO:0000256" key="5">
    <source>
        <dbReference type="ARBA" id="ARBA00023136"/>
    </source>
</evidence>
<dbReference type="KEGG" id="xak:KIMC2_07450"/>
<evidence type="ECO:0000256" key="3">
    <source>
        <dbReference type="ARBA" id="ARBA00022781"/>
    </source>
</evidence>
<evidence type="ECO:0000256" key="4">
    <source>
        <dbReference type="ARBA" id="ARBA00023065"/>
    </source>
</evidence>
<dbReference type="InterPro" id="IPR000711">
    <property type="entry name" value="ATPase_OSCP/dsu"/>
</dbReference>
<evidence type="ECO:0000256" key="1">
    <source>
        <dbReference type="ARBA" id="ARBA00004370"/>
    </source>
</evidence>
<keyword evidence="5 8" id="KW-0472">Membrane</keyword>
<keyword evidence="3 8" id="KW-0375">Hydrogen ion transport</keyword>
<dbReference type="Gene3D" id="1.10.520.20">
    <property type="entry name" value="N-terminal domain of the delta subunit of the F1F0-ATP synthase"/>
    <property type="match status" value="1"/>
</dbReference>
<gene>
    <name evidence="8 9" type="primary">atpH</name>
    <name evidence="9" type="ORF">KIMC2_07450</name>
</gene>
<comment type="subcellular location">
    <subcellularLocation>
        <location evidence="8">Cell membrane</location>
        <topology evidence="8">Peripheral membrane protein</topology>
    </subcellularLocation>
    <subcellularLocation>
        <location evidence="1">Membrane</location>
    </subcellularLocation>
</comment>
<dbReference type="GO" id="GO:0046933">
    <property type="term" value="F:proton-transporting ATP synthase activity, rotational mechanism"/>
    <property type="evidence" value="ECO:0007669"/>
    <property type="project" value="UniProtKB-UniRule"/>
</dbReference>
<keyword evidence="8" id="KW-1003">Cell membrane</keyword>